<accession>A0A022QIR5</accession>
<name>A0A022QIR5_ERYGU</name>
<dbReference type="EMBL" id="KI631362">
    <property type="protein sequence ID" value="EYU28577.1"/>
    <property type="molecule type" value="Genomic_DNA"/>
</dbReference>
<dbReference type="AlphaFoldDB" id="A0A022QIR5"/>
<evidence type="ECO:0000313" key="2">
    <source>
        <dbReference type="Proteomes" id="UP000030748"/>
    </source>
</evidence>
<protein>
    <submittedName>
        <fullName evidence="1">Uncharacterized protein</fullName>
    </submittedName>
</protein>
<gene>
    <name evidence="1" type="ORF">MIMGU_mgv1a021516mg</name>
</gene>
<dbReference type="Proteomes" id="UP000030748">
    <property type="component" value="Unassembled WGS sequence"/>
</dbReference>
<proteinExistence type="predicted"/>
<reference evidence="1 2" key="1">
    <citation type="journal article" date="2013" name="Proc. Natl. Acad. Sci. U.S.A.">
        <title>Fine-scale variation in meiotic recombination in Mimulus inferred from population shotgun sequencing.</title>
        <authorList>
            <person name="Hellsten U."/>
            <person name="Wright K.M."/>
            <person name="Jenkins J."/>
            <person name="Shu S."/>
            <person name="Yuan Y."/>
            <person name="Wessler S.R."/>
            <person name="Schmutz J."/>
            <person name="Willis J.H."/>
            <person name="Rokhsar D.S."/>
        </authorList>
    </citation>
    <scope>NUCLEOTIDE SEQUENCE [LARGE SCALE GENOMIC DNA]</scope>
    <source>
        <strain evidence="2">cv. DUN x IM62</strain>
    </source>
</reference>
<keyword evidence="2" id="KW-1185">Reference proteome</keyword>
<organism evidence="1 2">
    <name type="scientific">Erythranthe guttata</name>
    <name type="common">Yellow monkey flower</name>
    <name type="synonym">Mimulus guttatus</name>
    <dbReference type="NCBI Taxonomy" id="4155"/>
    <lineage>
        <taxon>Eukaryota</taxon>
        <taxon>Viridiplantae</taxon>
        <taxon>Streptophyta</taxon>
        <taxon>Embryophyta</taxon>
        <taxon>Tracheophyta</taxon>
        <taxon>Spermatophyta</taxon>
        <taxon>Magnoliopsida</taxon>
        <taxon>eudicotyledons</taxon>
        <taxon>Gunneridae</taxon>
        <taxon>Pentapetalae</taxon>
        <taxon>asterids</taxon>
        <taxon>lamiids</taxon>
        <taxon>Lamiales</taxon>
        <taxon>Phrymaceae</taxon>
        <taxon>Erythranthe</taxon>
    </lineage>
</organism>
<sequence>MFNQGGSAAPEFGGGSGSVRLLTAAAAGMIIPGDVGDWKEENKLGCTYFSANVSRIWSYFPSGEAAAPPPAAELPGGVMP</sequence>
<evidence type="ECO:0000313" key="1">
    <source>
        <dbReference type="EMBL" id="EYU28577.1"/>
    </source>
</evidence>